<sequence length="262" mass="30158">MNGFHLPRKRFGQHFLKDPFIFEKIIAAIHPQKKDTIIEIGPGQGALTDFLINECAKLILVEIDRDLAASLQNKYSTSENFKIYQLDVLQFYFSTLEIENNSLRIIGNLPYNISTPLLFHLFTQIEFIQDMHFMLQKEIMLRLTAPIGSPNYGRLSLMTRFFCDNTSLFNVPPNAFTPPPQVESAFVRLIPRKTATKTVKDFNQFSAVVKEAFTYRRKTIANALKKLIPNEKWNIIGINPQSRPQELTVEDFIKISNSLQDS</sequence>
<evidence type="ECO:0000256" key="2">
    <source>
        <dbReference type="ARBA" id="ARBA00022552"/>
    </source>
</evidence>
<dbReference type="RefSeq" id="WP_048875682.1">
    <property type="nucleotide sequence ID" value="NZ_CP011126.1"/>
</dbReference>
<evidence type="ECO:0000256" key="8">
    <source>
        <dbReference type="PROSITE-ProRule" id="PRU01026"/>
    </source>
</evidence>
<dbReference type="InterPro" id="IPR020598">
    <property type="entry name" value="rRNA_Ade_methylase_Trfase_N"/>
</dbReference>
<dbReference type="SMART" id="SM00650">
    <property type="entry name" value="rADc"/>
    <property type="match status" value="1"/>
</dbReference>
<keyword evidence="3 7" id="KW-0489">Methyltransferase</keyword>
<keyword evidence="1 7" id="KW-0963">Cytoplasm</keyword>
<dbReference type="Gene3D" id="1.10.8.100">
    <property type="entry name" value="Ribosomal RNA adenine dimethylase-like, domain 2"/>
    <property type="match status" value="1"/>
</dbReference>
<keyword evidence="11" id="KW-1185">Reference proteome</keyword>
<dbReference type="PROSITE" id="PS01131">
    <property type="entry name" value="RRNA_A_DIMETH"/>
    <property type="match status" value="1"/>
</dbReference>
<evidence type="ECO:0000256" key="3">
    <source>
        <dbReference type="ARBA" id="ARBA00022603"/>
    </source>
</evidence>
<feature type="domain" description="Ribosomal RNA adenine methylase transferase N-terminal" evidence="9">
    <location>
        <begin position="21"/>
        <end position="193"/>
    </location>
</feature>
<feature type="binding site" evidence="7 8">
    <location>
        <position position="14"/>
    </location>
    <ligand>
        <name>S-adenosyl-L-methionine</name>
        <dbReference type="ChEBI" id="CHEBI:59789"/>
    </ligand>
</feature>
<feature type="binding site" evidence="7 8">
    <location>
        <position position="87"/>
    </location>
    <ligand>
        <name>S-adenosyl-L-methionine</name>
        <dbReference type="ChEBI" id="CHEBI:59789"/>
    </ligand>
</feature>
<dbReference type="EMBL" id="CP011126">
    <property type="protein sequence ID" value="AKQ34002.1"/>
    <property type="molecule type" value="Genomic_DNA"/>
</dbReference>
<dbReference type="PANTHER" id="PTHR11727:SF7">
    <property type="entry name" value="DIMETHYLADENOSINE TRANSFERASE-RELATED"/>
    <property type="match status" value="1"/>
</dbReference>
<dbReference type="EC" id="2.1.1.182" evidence="7"/>
<name>A0ABM5UVL4_9COXI</name>
<proteinExistence type="inferred from homology"/>
<evidence type="ECO:0000256" key="7">
    <source>
        <dbReference type="HAMAP-Rule" id="MF_00607"/>
    </source>
</evidence>
<feature type="binding site" evidence="7 8">
    <location>
        <position position="62"/>
    </location>
    <ligand>
        <name>S-adenosyl-L-methionine</name>
        <dbReference type="ChEBI" id="CHEBI:59789"/>
    </ligand>
</feature>
<evidence type="ECO:0000256" key="6">
    <source>
        <dbReference type="ARBA" id="ARBA00022884"/>
    </source>
</evidence>
<comment type="similarity">
    <text evidence="7">Belongs to the class I-like SAM-binding methyltransferase superfamily. rRNA adenine N(6)-methyltransferase family. RsmA subfamily.</text>
</comment>
<organism evidence="10 11">
    <name type="scientific">Candidatus Coxiella mudrowiae</name>
    <dbReference type="NCBI Taxonomy" id="2054173"/>
    <lineage>
        <taxon>Bacteria</taxon>
        <taxon>Pseudomonadati</taxon>
        <taxon>Pseudomonadota</taxon>
        <taxon>Gammaproteobacteria</taxon>
        <taxon>Legionellales</taxon>
        <taxon>Coxiellaceae</taxon>
        <taxon>Coxiella</taxon>
    </lineage>
</organism>
<feature type="binding site" evidence="7 8">
    <location>
        <position position="108"/>
    </location>
    <ligand>
        <name>S-adenosyl-L-methionine</name>
        <dbReference type="ChEBI" id="CHEBI:59789"/>
    </ligand>
</feature>
<protein>
    <recommendedName>
        <fullName evidence="7">Ribosomal RNA small subunit methyltransferase A</fullName>
        <ecNumber evidence="7">2.1.1.182</ecNumber>
    </recommendedName>
    <alternativeName>
        <fullName evidence="7">16S rRNA (adenine(1518)-N(6)/adenine(1519)-N(6))-dimethyltransferase</fullName>
    </alternativeName>
    <alternativeName>
        <fullName evidence="7">16S rRNA dimethyladenosine transferase</fullName>
    </alternativeName>
    <alternativeName>
        <fullName evidence="7">16S rRNA dimethylase</fullName>
    </alternativeName>
    <alternativeName>
        <fullName evidence="7">S-adenosylmethionine-6-N', N'-adenosyl(rRNA) dimethyltransferase</fullName>
    </alternativeName>
</protein>
<dbReference type="PANTHER" id="PTHR11727">
    <property type="entry name" value="DIMETHYLADENOSINE TRANSFERASE"/>
    <property type="match status" value="1"/>
</dbReference>
<comment type="catalytic activity">
    <reaction evidence="7">
        <text>adenosine(1518)/adenosine(1519) in 16S rRNA + 4 S-adenosyl-L-methionine = N(6)-dimethyladenosine(1518)/N(6)-dimethyladenosine(1519) in 16S rRNA + 4 S-adenosyl-L-homocysteine + 4 H(+)</text>
        <dbReference type="Rhea" id="RHEA:19609"/>
        <dbReference type="Rhea" id="RHEA-COMP:10232"/>
        <dbReference type="Rhea" id="RHEA-COMP:10233"/>
        <dbReference type="ChEBI" id="CHEBI:15378"/>
        <dbReference type="ChEBI" id="CHEBI:57856"/>
        <dbReference type="ChEBI" id="CHEBI:59789"/>
        <dbReference type="ChEBI" id="CHEBI:74411"/>
        <dbReference type="ChEBI" id="CHEBI:74493"/>
        <dbReference type="EC" id="2.1.1.182"/>
    </reaction>
</comment>
<dbReference type="Pfam" id="PF00398">
    <property type="entry name" value="RrnaAD"/>
    <property type="match status" value="1"/>
</dbReference>
<dbReference type="Gene3D" id="3.40.50.150">
    <property type="entry name" value="Vaccinia Virus protein VP39"/>
    <property type="match status" value="1"/>
</dbReference>
<evidence type="ECO:0000313" key="10">
    <source>
        <dbReference type="EMBL" id="AKQ34002.1"/>
    </source>
</evidence>
<dbReference type="HAMAP" id="MF_00607">
    <property type="entry name" value="16SrRNA_methyltr_A"/>
    <property type="match status" value="1"/>
</dbReference>
<dbReference type="InterPro" id="IPR023165">
    <property type="entry name" value="rRNA_Ade_diMease-like_C"/>
</dbReference>
<reference evidence="10 11" key="1">
    <citation type="journal article" date="2015" name="Genome Biol. Evol.">
        <title>Distinctive Genome Reduction Rates Revealed by Genomic Analyses of Two Coxiella-Like Endosymbionts in Ticks.</title>
        <authorList>
            <person name="Gottlieb Y."/>
            <person name="Lalzar I."/>
            <person name="Klasson L."/>
        </authorList>
    </citation>
    <scope>NUCLEOTIDE SEQUENCE [LARGE SCALE GENOMIC DNA]</scope>
    <source>
        <strain evidence="10 11">CRt</strain>
    </source>
</reference>
<dbReference type="InterPro" id="IPR020596">
    <property type="entry name" value="rRNA_Ade_Mease_Trfase_CS"/>
</dbReference>
<dbReference type="PROSITE" id="PS51689">
    <property type="entry name" value="SAM_RNA_A_N6_MT"/>
    <property type="match status" value="1"/>
</dbReference>
<feature type="binding site" evidence="7 8">
    <location>
        <position position="41"/>
    </location>
    <ligand>
        <name>S-adenosyl-L-methionine</name>
        <dbReference type="ChEBI" id="CHEBI:59789"/>
    </ligand>
</feature>
<comment type="function">
    <text evidence="7">Specifically dimethylates two adjacent adenosines (A1518 and A1519) in the loop of a conserved hairpin near the 3'-end of 16S rRNA in the 30S particle. May play a critical role in biogenesis of 30S subunits.</text>
</comment>
<comment type="subcellular location">
    <subcellularLocation>
        <location evidence="7">Cytoplasm</location>
    </subcellularLocation>
</comment>
<dbReference type="Proteomes" id="UP000063965">
    <property type="component" value="Chromosome"/>
</dbReference>
<evidence type="ECO:0000256" key="1">
    <source>
        <dbReference type="ARBA" id="ARBA00022490"/>
    </source>
</evidence>
<evidence type="ECO:0000256" key="5">
    <source>
        <dbReference type="ARBA" id="ARBA00022691"/>
    </source>
</evidence>
<dbReference type="GO" id="GO:0008168">
    <property type="term" value="F:methyltransferase activity"/>
    <property type="evidence" value="ECO:0007669"/>
    <property type="project" value="UniProtKB-KW"/>
</dbReference>
<evidence type="ECO:0000259" key="9">
    <source>
        <dbReference type="SMART" id="SM00650"/>
    </source>
</evidence>
<dbReference type="GO" id="GO:0032259">
    <property type="term" value="P:methylation"/>
    <property type="evidence" value="ECO:0007669"/>
    <property type="project" value="UniProtKB-KW"/>
</dbReference>
<dbReference type="InterPro" id="IPR001737">
    <property type="entry name" value="KsgA/Erm"/>
</dbReference>
<dbReference type="NCBIfam" id="TIGR00755">
    <property type="entry name" value="ksgA"/>
    <property type="match status" value="1"/>
</dbReference>
<dbReference type="InterPro" id="IPR011530">
    <property type="entry name" value="rRNA_adenine_dimethylase"/>
</dbReference>
<gene>
    <name evidence="7 10" type="primary">rsmA</name>
    <name evidence="7" type="synonym">ksgA</name>
    <name evidence="10" type="ORF">CleRT_15160</name>
</gene>
<dbReference type="InterPro" id="IPR029063">
    <property type="entry name" value="SAM-dependent_MTases_sf"/>
</dbReference>
<accession>A0ABM5UVL4</accession>
<evidence type="ECO:0000313" key="11">
    <source>
        <dbReference type="Proteomes" id="UP000063965"/>
    </source>
</evidence>
<dbReference type="SUPFAM" id="SSF53335">
    <property type="entry name" value="S-adenosyl-L-methionine-dependent methyltransferases"/>
    <property type="match status" value="1"/>
</dbReference>
<keyword evidence="2 7" id="KW-0698">rRNA processing</keyword>
<feature type="binding site" evidence="7 8">
    <location>
        <position position="16"/>
    </location>
    <ligand>
        <name>S-adenosyl-L-methionine</name>
        <dbReference type="ChEBI" id="CHEBI:59789"/>
    </ligand>
</feature>
<keyword evidence="4 7" id="KW-0808">Transferase</keyword>
<keyword evidence="6 7" id="KW-0694">RNA-binding</keyword>
<evidence type="ECO:0000256" key="4">
    <source>
        <dbReference type="ARBA" id="ARBA00022679"/>
    </source>
</evidence>
<keyword evidence="5 7" id="KW-0949">S-adenosyl-L-methionine</keyword>